<evidence type="ECO:0000259" key="5">
    <source>
        <dbReference type="SMART" id="SM00983"/>
    </source>
</evidence>
<reference evidence="6" key="2">
    <citation type="submission" date="2022-06" db="UniProtKB">
        <authorList>
            <consortium name="EnsemblMetazoa"/>
        </authorList>
    </citation>
    <scope>IDENTIFICATION</scope>
    <source>
        <strain evidence="6">DF5081</strain>
    </source>
</reference>
<dbReference type="InterPro" id="IPR036759">
    <property type="entry name" value="TPK_catalytic_sf"/>
</dbReference>
<evidence type="ECO:0000256" key="2">
    <source>
        <dbReference type="ARBA" id="ARBA00022741"/>
    </source>
</evidence>
<keyword evidence="3" id="KW-0418">Kinase</keyword>
<dbReference type="AlphaFoldDB" id="A0A8R1DHA7"/>
<proteinExistence type="predicted"/>
<dbReference type="InterPro" id="IPR007371">
    <property type="entry name" value="TPK_catalytic"/>
</dbReference>
<dbReference type="PANTHER" id="PTHR13622">
    <property type="entry name" value="THIAMIN PYROPHOSPHOKINASE"/>
    <property type="match status" value="1"/>
</dbReference>
<protein>
    <submittedName>
        <fullName evidence="6">Thiamine diphosphokinase</fullName>
    </submittedName>
</protein>
<evidence type="ECO:0000313" key="6">
    <source>
        <dbReference type="EnsemblMetazoa" id="CJA02685.1"/>
    </source>
</evidence>
<name>A0A8R1DHA7_CAEJA</name>
<dbReference type="PANTHER" id="PTHR13622:SF8">
    <property type="entry name" value="THIAMIN PYROPHOSPHOKINASE 1"/>
    <property type="match status" value="1"/>
</dbReference>
<dbReference type="Pfam" id="PF04265">
    <property type="entry name" value="TPK_B1_binding"/>
    <property type="match status" value="1"/>
</dbReference>
<dbReference type="EnsemblMetazoa" id="CJA02685.1">
    <property type="protein sequence ID" value="CJA02685.1"/>
    <property type="gene ID" value="WBGene00121889"/>
</dbReference>
<evidence type="ECO:0000256" key="3">
    <source>
        <dbReference type="ARBA" id="ARBA00022777"/>
    </source>
</evidence>
<dbReference type="NCBIfam" id="TIGR01378">
    <property type="entry name" value="thi_PPkinase"/>
    <property type="match status" value="1"/>
</dbReference>
<sequence length="234" mass="26181">MLRILQPFEIFQKAASSVCIWLNGEPTAIGKRAEIIWNDAKYRVATDGAINEIQKRSNDVHWPHIVCGDFDSLDKQIDVKSAKLVHLPDQDKTDLTKAIELCLERQKSEEWKFDRIVLLGGLNGRFDHTMSTLSSLMTFVEFPVFVLDASNLVMAVSEGESLIDLNLPMCTKMCGIIPLAQKPTIVTSKGLKWELAAHSLEFGKLISSSNEVTTDQISFNSNAHLMFTIELVSN</sequence>
<dbReference type="GO" id="GO:0016301">
    <property type="term" value="F:kinase activity"/>
    <property type="evidence" value="ECO:0007669"/>
    <property type="project" value="UniProtKB-KW"/>
</dbReference>
<keyword evidence="7" id="KW-1185">Reference proteome</keyword>
<dbReference type="SUPFAM" id="SSF63999">
    <property type="entry name" value="Thiamin pyrophosphokinase, catalytic domain"/>
    <property type="match status" value="1"/>
</dbReference>
<dbReference type="InterPro" id="IPR006282">
    <property type="entry name" value="Thi_PPkinase"/>
</dbReference>
<dbReference type="GO" id="GO:0005524">
    <property type="term" value="F:ATP binding"/>
    <property type="evidence" value="ECO:0007669"/>
    <property type="project" value="UniProtKB-KW"/>
</dbReference>
<dbReference type="CDD" id="cd07995">
    <property type="entry name" value="TPK"/>
    <property type="match status" value="1"/>
</dbReference>
<dbReference type="SUPFAM" id="SSF63862">
    <property type="entry name" value="Thiamin pyrophosphokinase, substrate-binding domain"/>
    <property type="match status" value="1"/>
</dbReference>
<dbReference type="Gene3D" id="3.40.50.10240">
    <property type="entry name" value="Thiamin pyrophosphokinase, catalytic domain"/>
    <property type="match status" value="1"/>
</dbReference>
<dbReference type="GO" id="GO:0030975">
    <property type="term" value="F:thiamine binding"/>
    <property type="evidence" value="ECO:0007669"/>
    <property type="project" value="InterPro"/>
</dbReference>
<keyword evidence="2" id="KW-0547">Nucleotide-binding</keyword>
<dbReference type="GO" id="GO:0006772">
    <property type="term" value="P:thiamine metabolic process"/>
    <property type="evidence" value="ECO:0007669"/>
    <property type="project" value="InterPro"/>
</dbReference>
<dbReference type="GO" id="GO:0009229">
    <property type="term" value="P:thiamine diphosphate biosynthetic process"/>
    <property type="evidence" value="ECO:0007669"/>
    <property type="project" value="InterPro"/>
</dbReference>
<dbReference type="GO" id="GO:0004788">
    <property type="term" value="F:thiamine diphosphokinase activity"/>
    <property type="evidence" value="ECO:0007669"/>
    <property type="project" value="InterPro"/>
</dbReference>
<evidence type="ECO:0000256" key="4">
    <source>
        <dbReference type="ARBA" id="ARBA00022840"/>
    </source>
</evidence>
<dbReference type="InterPro" id="IPR007373">
    <property type="entry name" value="Thiamin_PyroPKinase_B1-bd"/>
</dbReference>
<dbReference type="Pfam" id="PF04263">
    <property type="entry name" value="TPK_catalytic"/>
    <property type="match status" value="1"/>
</dbReference>
<keyword evidence="1" id="KW-0808">Transferase</keyword>
<evidence type="ECO:0000256" key="1">
    <source>
        <dbReference type="ARBA" id="ARBA00022679"/>
    </source>
</evidence>
<dbReference type="SMART" id="SM00983">
    <property type="entry name" value="TPK_B1_binding"/>
    <property type="match status" value="1"/>
</dbReference>
<reference evidence="7" key="1">
    <citation type="submission" date="2010-08" db="EMBL/GenBank/DDBJ databases">
        <authorList>
            <consortium name="Caenorhabditis japonica Sequencing Consortium"/>
            <person name="Wilson R.K."/>
        </authorList>
    </citation>
    <scope>NUCLEOTIDE SEQUENCE [LARGE SCALE GENOMIC DNA]</scope>
    <source>
        <strain evidence="7">DF5081</strain>
    </source>
</reference>
<evidence type="ECO:0000313" key="7">
    <source>
        <dbReference type="Proteomes" id="UP000005237"/>
    </source>
</evidence>
<dbReference type="Proteomes" id="UP000005237">
    <property type="component" value="Unassembled WGS sequence"/>
</dbReference>
<feature type="domain" description="Thiamin pyrophosphokinase thiamin-binding" evidence="5">
    <location>
        <begin position="159"/>
        <end position="225"/>
    </location>
</feature>
<dbReference type="InterPro" id="IPR036371">
    <property type="entry name" value="TPK_B1-bd_sf"/>
</dbReference>
<accession>A0A8R1DHA7</accession>
<organism evidence="6 7">
    <name type="scientific">Caenorhabditis japonica</name>
    <dbReference type="NCBI Taxonomy" id="281687"/>
    <lineage>
        <taxon>Eukaryota</taxon>
        <taxon>Metazoa</taxon>
        <taxon>Ecdysozoa</taxon>
        <taxon>Nematoda</taxon>
        <taxon>Chromadorea</taxon>
        <taxon>Rhabditida</taxon>
        <taxon>Rhabditina</taxon>
        <taxon>Rhabditomorpha</taxon>
        <taxon>Rhabditoidea</taxon>
        <taxon>Rhabditidae</taxon>
        <taxon>Peloderinae</taxon>
        <taxon>Caenorhabditis</taxon>
    </lineage>
</organism>
<keyword evidence="4" id="KW-0067">ATP-binding</keyword>